<gene>
    <name evidence="1" type="ORF">ACFS6J_14595</name>
</gene>
<comment type="caution">
    <text evidence="1">The sequence shown here is derived from an EMBL/GenBank/DDBJ whole genome shotgun (WGS) entry which is preliminary data.</text>
</comment>
<dbReference type="InterPro" id="IPR018490">
    <property type="entry name" value="cNMP-bd_dom_sf"/>
</dbReference>
<dbReference type="EMBL" id="JBHUPA010000007">
    <property type="protein sequence ID" value="MFD2963026.1"/>
    <property type="molecule type" value="Genomic_DNA"/>
</dbReference>
<accession>A0ABW6B477</accession>
<proteinExistence type="predicted"/>
<sequence>MTAKEKYINDALILLSQSFNLPLHLADRLNQFINLLEVPAFHYLEYPGPAEEGYLWYVVRGVSRSVAYDKNTQNYYTLFLWKKGDVIFQADSFLFGGMRTESLQTLDDSVLLQLPTSHLKRLLDEWPSLHPLLTRLVAQYELRLVRYSYWLRSAAIHRVQLLLLHYPGIAERVPHYILADYLNLNRNTFRKLLKKLRS</sequence>
<keyword evidence="2" id="KW-1185">Reference proteome</keyword>
<evidence type="ECO:0000313" key="2">
    <source>
        <dbReference type="Proteomes" id="UP001597560"/>
    </source>
</evidence>
<evidence type="ECO:0000313" key="1">
    <source>
        <dbReference type="EMBL" id="MFD2963026.1"/>
    </source>
</evidence>
<dbReference type="Gene3D" id="2.60.120.10">
    <property type="entry name" value="Jelly Rolls"/>
    <property type="match status" value="1"/>
</dbReference>
<dbReference type="RefSeq" id="WP_377611294.1">
    <property type="nucleotide sequence ID" value="NZ_JBHUPA010000007.1"/>
</dbReference>
<name>A0ABW6B477_9SPHI</name>
<reference evidence="2" key="1">
    <citation type="journal article" date="2019" name="Int. J. Syst. Evol. Microbiol.">
        <title>The Global Catalogue of Microorganisms (GCM) 10K type strain sequencing project: providing services to taxonomists for standard genome sequencing and annotation.</title>
        <authorList>
            <consortium name="The Broad Institute Genomics Platform"/>
            <consortium name="The Broad Institute Genome Sequencing Center for Infectious Disease"/>
            <person name="Wu L."/>
            <person name="Ma J."/>
        </authorList>
    </citation>
    <scope>NUCLEOTIDE SEQUENCE [LARGE SCALE GENOMIC DNA]</scope>
    <source>
        <strain evidence="2">KCTC 23098</strain>
    </source>
</reference>
<dbReference type="InterPro" id="IPR014710">
    <property type="entry name" value="RmlC-like_jellyroll"/>
</dbReference>
<dbReference type="SUPFAM" id="SSF51206">
    <property type="entry name" value="cAMP-binding domain-like"/>
    <property type="match status" value="1"/>
</dbReference>
<dbReference type="Proteomes" id="UP001597560">
    <property type="component" value="Unassembled WGS sequence"/>
</dbReference>
<organism evidence="1 2">
    <name type="scientific">Olivibacter jilunii</name>
    <dbReference type="NCBI Taxonomy" id="985016"/>
    <lineage>
        <taxon>Bacteria</taxon>
        <taxon>Pseudomonadati</taxon>
        <taxon>Bacteroidota</taxon>
        <taxon>Sphingobacteriia</taxon>
        <taxon>Sphingobacteriales</taxon>
        <taxon>Sphingobacteriaceae</taxon>
        <taxon>Olivibacter</taxon>
    </lineage>
</organism>
<protein>
    <submittedName>
        <fullName evidence="1">Crp/Fnr family transcriptional regulator</fullName>
    </submittedName>
</protein>